<keyword evidence="2" id="KW-1185">Reference proteome</keyword>
<dbReference type="Proteomes" id="UP001162992">
    <property type="component" value="Chromosome 6"/>
</dbReference>
<comment type="caution">
    <text evidence="1">The sequence shown here is derived from an EMBL/GenBank/DDBJ whole genome shotgun (WGS) entry which is preliminary data.</text>
</comment>
<protein>
    <submittedName>
        <fullName evidence="1">Uncharacterized protein</fullName>
    </submittedName>
</protein>
<evidence type="ECO:0000313" key="2">
    <source>
        <dbReference type="Proteomes" id="UP001162992"/>
    </source>
</evidence>
<accession>A0ACC2DBB4</accession>
<dbReference type="EMBL" id="CM055097">
    <property type="protein sequence ID" value="KAJ7551580.1"/>
    <property type="molecule type" value="Genomic_DNA"/>
</dbReference>
<evidence type="ECO:0000313" key="1">
    <source>
        <dbReference type="EMBL" id="KAJ7551580.1"/>
    </source>
</evidence>
<gene>
    <name evidence="1" type="ORF">O6H91_06G020800</name>
</gene>
<reference evidence="2" key="1">
    <citation type="journal article" date="2024" name="Proc. Natl. Acad. Sci. U.S.A.">
        <title>Extraordinary preservation of gene collinearity over three hundred million years revealed in homosporous lycophytes.</title>
        <authorList>
            <person name="Li C."/>
            <person name="Wickell D."/>
            <person name="Kuo L.Y."/>
            <person name="Chen X."/>
            <person name="Nie B."/>
            <person name="Liao X."/>
            <person name="Peng D."/>
            <person name="Ji J."/>
            <person name="Jenkins J."/>
            <person name="Williams M."/>
            <person name="Shu S."/>
            <person name="Plott C."/>
            <person name="Barry K."/>
            <person name="Rajasekar S."/>
            <person name="Grimwood J."/>
            <person name="Han X."/>
            <person name="Sun S."/>
            <person name="Hou Z."/>
            <person name="He W."/>
            <person name="Dai G."/>
            <person name="Sun C."/>
            <person name="Schmutz J."/>
            <person name="Leebens-Mack J.H."/>
            <person name="Li F.W."/>
            <person name="Wang L."/>
        </authorList>
    </citation>
    <scope>NUCLEOTIDE SEQUENCE [LARGE SCALE GENOMIC DNA]</scope>
    <source>
        <strain evidence="2">cv. PW_Plant_1</strain>
    </source>
</reference>
<name>A0ACC2DBB4_DIPCM</name>
<proteinExistence type="predicted"/>
<sequence length="466" mass="51555">MVEAVAEKGGNTVNVNVGGKLFVTSVDTLTWPGEGTVLARSAKAAAGKEIFFDRDPELFILIIRLLRTGKLHCKLDSSERDALIDEARFYGVLEALRAALAPAPLDGADVQKSRSIMPNGRDFPSALASAWDGSLWVGHGSKITVYDWALRKYKTTVTKLSTITSLNRISETHVASGSFDSQGLHVYDAIHGFYVKSLIWTDETDPRVYDPSVLSITSSATNIFASCQSGQKTENTILVVDKATLQILRELNRQNGTSAHSKAATRLQWLPFNNLLLTSGVHGSTFGYSGYIKLWDVRSDTVVWNWVEPNVRNARATTDRDCFADVVVSEDLMGVFKVGVASGAVAFADLRNLQSENPWINLIETNPRLEAGTAGPQNKLVTHNNQLYCSRGSEVEVWSELPLAVSQLNLSSEKQYSEYSFRRNFLEQSRRSSGHDVVQMEAGGNRLFVARNELRGIEVWETRNEF</sequence>
<organism evidence="1 2">
    <name type="scientific">Diphasiastrum complanatum</name>
    <name type="common">Issler's clubmoss</name>
    <name type="synonym">Lycopodium complanatum</name>
    <dbReference type="NCBI Taxonomy" id="34168"/>
    <lineage>
        <taxon>Eukaryota</taxon>
        <taxon>Viridiplantae</taxon>
        <taxon>Streptophyta</taxon>
        <taxon>Embryophyta</taxon>
        <taxon>Tracheophyta</taxon>
        <taxon>Lycopodiopsida</taxon>
        <taxon>Lycopodiales</taxon>
        <taxon>Lycopodiaceae</taxon>
        <taxon>Lycopodioideae</taxon>
        <taxon>Diphasiastrum</taxon>
    </lineage>
</organism>